<dbReference type="EMBL" id="QAOG01000002">
    <property type="protein sequence ID" value="PTQ61482.1"/>
    <property type="molecule type" value="Genomic_DNA"/>
</dbReference>
<dbReference type="Pfam" id="PF13561">
    <property type="entry name" value="adh_short_C2"/>
    <property type="match status" value="1"/>
</dbReference>
<dbReference type="PANTHER" id="PTHR42879:SF2">
    <property type="entry name" value="3-OXOACYL-[ACYL-CARRIER-PROTEIN] REDUCTASE FABG"/>
    <property type="match status" value="1"/>
</dbReference>
<name>A0A2T5GQ74_9SPHN</name>
<evidence type="ECO:0000256" key="1">
    <source>
        <dbReference type="ARBA" id="ARBA00006484"/>
    </source>
</evidence>
<comment type="similarity">
    <text evidence="1">Belongs to the short-chain dehydrogenases/reductases (SDR) family.</text>
</comment>
<dbReference type="NCBIfam" id="NF009093">
    <property type="entry name" value="PRK12429.1"/>
    <property type="match status" value="1"/>
</dbReference>
<comment type="caution">
    <text evidence="2">The sequence shown here is derived from an EMBL/GenBank/DDBJ whole genome shotgun (WGS) entry which is preliminary data.</text>
</comment>
<dbReference type="GO" id="GO:0032787">
    <property type="term" value="P:monocarboxylic acid metabolic process"/>
    <property type="evidence" value="ECO:0007669"/>
    <property type="project" value="UniProtKB-ARBA"/>
</dbReference>
<dbReference type="FunFam" id="3.40.50.720:FF:000084">
    <property type="entry name" value="Short-chain dehydrogenase reductase"/>
    <property type="match status" value="1"/>
</dbReference>
<accession>A0A2T5GQ74</accession>
<proteinExistence type="inferred from homology"/>
<dbReference type="Proteomes" id="UP000244189">
    <property type="component" value="Unassembled WGS sequence"/>
</dbReference>
<dbReference type="PRINTS" id="PR00080">
    <property type="entry name" value="SDRFAMILY"/>
</dbReference>
<dbReference type="InterPro" id="IPR036291">
    <property type="entry name" value="NAD(P)-bd_dom_sf"/>
</dbReference>
<dbReference type="PANTHER" id="PTHR42879">
    <property type="entry name" value="3-OXOACYL-(ACYL-CARRIER-PROTEIN) REDUCTASE"/>
    <property type="match status" value="1"/>
</dbReference>
<keyword evidence="3" id="KW-1185">Reference proteome</keyword>
<protein>
    <submittedName>
        <fullName evidence="2">3-hydroxybutyrate dehydrogenase</fullName>
    </submittedName>
</protein>
<dbReference type="InterPro" id="IPR011294">
    <property type="entry name" value="3-OHbutyrate_DH"/>
</dbReference>
<sequence>MRKVALELHGSTISCAKAMGGVRMFLKGKTAVITGSTSGIGLAYARAFAAEGAAVVLNGFGDAAAIEADRAALARTSGAAALYDPADMTKPDQIAAMVARAASETGSVDIVVNNAGIQHVAGIADFPIDRFDAIIAINLSSAWHMMRAAVPHMRAAGWGRIISTASAHSLVASPNKSAYVMAKHAIAGLTKTIALETATDGITVNCISPGYVWTPLVENQIPDTMAARGLTRDQVMNDVLLAAQPTKAFVTPEQVAAFALFLCRDEAKAITGANLSMDGGWTAA</sequence>
<gene>
    <name evidence="2" type="ORF">C8J26_1817</name>
</gene>
<dbReference type="GO" id="GO:0003858">
    <property type="term" value="F:3-hydroxybutyrate dehydrogenase activity"/>
    <property type="evidence" value="ECO:0007669"/>
    <property type="project" value="InterPro"/>
</dbReference>
<evidence type="ECO:0000313" key="2">
    <source>
        <dbReference type="EMBL" id="PTQ61482.1"/>
    </source>
</evidence>
<dbReference type="PRINTS" id="PR00081">
    <property type="entry name" value="GDHRDH"/>
</dbReference>
<dbReference type="SUPFAM" id="SSF51735">
    <property type="entry name" value="NAD(P)-binding Rossmann-fold domains"/>
    <property type="match status" value="1"/>
</dbReference>
<dbReference type="InterPro" id="IPR050259">
    <property type="entry name" value="SDR"/>
</dbReference>
<dbReference type="AlphaFoldDB" id="A0A2T5GQ74"/>
<dbReference type="NCBIfam" id="TIGR01963">
    <property type="entry name" value="PHB_DH"/>
    <property type="match status" value="1"/>
</dbReference>
<dbReference type="Gene3D" id="3.40.50.720">
    <property type="entry name" value="NAD(P)-binding Rossmann-like Domain"/>
    <property type="match status" value="1"/>
</dbReference>
<reference evidence="2 3" key="1">
    <citation type="submission" date="2018-04" db="EMBL/GenBank/DDBJ databases">
        <title>Genomic Encyclopedia of Type Strains, Phase III (KMG-III): the genomes of soil and plant-associated and newly described type strains.</title>
        <authorList>
            <person name="Whitman W."/>
        </authorList>
    </citation>
    <scope>NUCLEOTIDE SEQUENCE [LARGE SCALE GENOMIC DNA]</scope>
    <source>
        <strain evidence="2 3">MA101b</strain>
    </source>
</reference>
<dbReference type="InterPro" id="IPR002347">
    <property type="entry name" value="SDR_fam"/>
</dbReference>
<organism evidence="2 3">
    <name type="scientific">Sphingomonas aurantiaca</name>
    <dbReference type="NCBI Taxonomy" id="185949"/>
    <lineage>
        <taxon>Bacteria</taxon>
        <taxon>Pseudomonadati</taxon>
        <taxon>Pseudomonadota</taxon>
        <taxon>Alphaproteobacteria</taxon>
        <taxon>Sphingomonadales</taxon>
        <taxon>Sphingomonadaceae</taxon>
        <taxon>Sphingomonas</taxon>
    </lineage>
</organism>
<evidence type="ECO:0000313" key="3">
    <source>
        <dbReference type="Proteomes" id="UP000244189"/>
    </source>
</evidence>
<dbReference type="InterPro" id="IPR020904">
    <property type="entry name" value="Sc_DH/Rdtase_CS"/>
</dbReference>
<dbReference type="PROSITE" id="PS00061">
    <property type="entry name" value="ADH_SHORT"/>
    <property type="match status" value="1"/>
</dbReference>